<dbReference type="RefSeq" id="WP_331303537.1">
    <property type="nucleotide sequence ID" value="NZ_MLCA01000014.1"/>
</dbReference>
<feature type="compositionally biased region" description="Basic and acidic residues" evidence="1">
    <location>
        <begin position="1"/>
        <end position="16"/>
    </location>
</feature>
<keyword evidence="3" id="KW-1185">Reference proteome</keyword>
<protein>
    <submittedName>
        <fullName evidence="2">Uncharacterized protein</fullName>
    </submittedName>
</protein>
<reference evidence="2 3" key="1">
    <citation type="journal article" date="2012" name="Genet. Mol. Biol.">
        <title>Analysis of 16S rRNA and mxaF genes revealing insights into Methylobacterium niche-specific plant association.</title>
        <authorList>
            <person name="Dourado M.N."/>
            <person name="Andreote F.D."/>
            <person name="Dini-Andreote F."/>
            <person name="Conti R."/>
            <person name="Araujo J.M."/>
            <person name="Araujo W.L."/>
        </authorList>
    </citation>
    <scope>NUCLEOTIDE SEQUENCE [LARGE SCALE GENOMIC DNA]</scope>
    <source>
        <strain evidence="2 3">TC3-10</strain>
    </source>
</reference>
<name>A0ABU7TU79_9HYPH</name>
<organism evidence="2 3">
    <name type="scientific">Methylobacterium oryzae</name>
    <dbReference type="NCBI Taxonomy" id="334852"/>
    <lineage>
        <taxon>Bacteria</taxon>
        <taxon>Pseudomonadati</taxon>
        <taxon>Pseudomonadota</taxon>
        <taxon>Alphaproteobacteria</taxon>
        <taxon>Hyphomicrobiales</taxon>
        <taxon>Methylobacteriaceae</taxon>
        <taxon>Methylobacterium</taxon>
    </lineage>
</organism>
<evidence type="ECO:0000256" key="1">
    <source>
        <dbReference type="SAM" id="MobiDB-lite"/>
    </source>
</evidence>
<comment type="caution">
    <text evidence="2">The sequence shown here is derived from an EMBL/GenBank/DDBJ whole genome shotgun (WGS) entry which is preliminary data.</text>
</comment>
<evidence type="ECO:0000313" key="2">
    <source>
        <dbReference type="EMBL" id="MEE7493297.1"/>
    </source>
</evidence>
<feature type="region of interest" description="Disordered" evidence="1">
    <location>
        <begin position="1"/>
        <end position="20"/>
    </location>
</feature>
<evidence type="ECO:0000313" key="3">
    <source>
        <dbReference type="Proteomes" id="UP001355206"/>
    </source>
</evidence>
<sequence length="153" mass="16658">MRTPPIRRDTRRERTHPTRRTRACPLPLWRTRGPSAITAAEVRVLADAISATAILHEPRWPAARAGDSAAAAAVAIDRIHRQGPEGPLADLVMGNLVVLARRDGDATARVILAHALRSLARRYPGRTDLHRIADGWAGRHGGACRRVASGGRR</sequence>
<gene>
    <name evidence="2" type="ORF">MOTC310_23690</name>
</gene>
<dbReference type="Proteomes" id="UP001355206">
    <property type="component" value="Unassembled WGS sequence"/>
</dbReference>
<proteinExistence type="predicted"/>
<accession>A0ABU7TU79</accession>
<dbReference type="EMBL" id="MLCA01000014">
    <property type="protein sequence ID" value="MEE7493297.1"/>
    <property type="molecule type" value="Genomic_DNA"/>
</dbReference>